<dbReference type="AlphaFoldDB" id="A0A0C1L4T5"/>
<dbReference type="Pfam" id="PF12146">
    <property type="entry name" value="Hydrolase_4"/>
    <property type="match status" value="1"/>
</dbReference>
<feature type="domain" description="Serine aminopeptidase S33" evidence="2">
    <location>
        <begin position="140"/>
        <end position="282"/>
    </location>
</feature>
<evidence type="ECO:0000256" key="1">
    <source>
        <dbReference type="ARBA" id="ARBA00022801"/>
    </source>
</evidence>
<dbReference type="PANTHER" id="PTHR43798:SF31">
    <property type="entry name" value="AB HYDROLASE SUPERFAMILY PROTEIN YCLE"/>
    <property type="match status" value="1"/>
</dbReference>
<dbReference type="SUPFAM" id="SSF53474">
    <property type="entry name" value="alpha/beta-Hydrolases"/>
    <property type="match status" value="1"/>
</dbReference>
<accession>A0A0C1L4T5</accession>
<dbReference type="Proteomes" id="UP000031408">
    <property type="component" value="Unassembled WGS sequence"/>
</dbReference>
<gene>
    <name evidence="3" type="ORF">OI18_07270</name>
</gene>
<organism evidence="3 4">
    <name type="scientific">Flavihumibacter solisilvae</name>
    <dbReference type="NCBI Taxonomy" id="1349421"/>
    <lineage>
        <taxon>Bacteria</taxon>
        <taxon>Pseudomonadati</taxon>
        <taxon>Bacteroidota</taxon>
        <taxon>Chitinophagia</taxon>
        <taxon>Chitinophagales</taxon>
        <taxon>Chitinophagaceae</taxon>
        <taxon>Flavihumibacter</taxon>
    </lineage>
</organism>
<sequence>MKWFLLIAVVLFVTYLLGPSPSTPDYSDSLPKVPAAATELEKYISDKERRHKVKPDNEARIIWQNDSLKQQTEYSFVYLHGFSASQFEGAPTHTNIAKKFNANLYLARLAEHGIDTPEALMNLTPEKYWESAKEALQIGRQIGKKVILMGTSTGGTNALQLAAAYPGDVYALVLLSPNIAINDPNAWLLNNPWGLQIAKAVTGGPYRESSDKREKYRQYWNTPYRLEATVALEEMLETTMTDETFSKVNQPILLLYYYKDEKNQDPVVKVSAMREMFSKISTPANLKKEVAMPNTGDHVIASPFKSKDAAGVEKEIEIFLRELTETDLTKTARPAN</sequence>
<dbReference type="EMBL" id="JSVC01000008">
    <property type="protein sequence ID" value="KIC95117.1"/>
    <property type="molecule type" value="Genomic_DNA"/>
</dbReference>
<protein>
    <submittedName>
        <fullName evidence="3">Esterase</fullName>
    </submittedName>
</protein>
<dbReference type="STRING" id="1349421.OI18_07270"/>
<evidence type="ECO:0000313" key="3">
    <source>
        <dbReference type="EMBL" id="KIC95117.1"/>
    </source>
</evidence>
<dbReference type="Gene3D" id="3.40.50.1820">
    <property type="entry name" value="alpha/beta hydrolase"/>
    <property type="match status" value="1"/>
</dbReference>
<evidence type="ECO:0000259" key="2">
    <source>
        <dbReference type="Pfam" id="PF12146"/>
    </source>
</evidence>
<dbReference type="InterPro" id="IPR029058">
    <property type="entry name" value="AB_hydrolase_fold"/>
</dbReference>
<dbReference type="RefSeq" id="WP_039138545.1">
    <property type="nucleotide sequence ID" value="NZ_JSVC01000008.1"/>
</dbReference>
<dbReference type="InterPro" id="IPR050266">
    <property type="entry name" value="AB_hydrolase_sf"/>
</dbReference>
<dbReference type="PANTHER" id="PTHR43798">
    <property type="entry name" value="MONOACYLGLYCEROL LIPASE"/>
    <property type="match status" value="1"/>
</dbReference>
<dbReference type="OrthoDB" id="5416147at2"/>
<keyword evidence="1" id="KW-0378">Hydrolase</keyword>
<proteinExistence type="predicted"/>
<dbReference type="InterPro" id="IPR022742">
    <property type="entry name" value="Hydrolase_4"/>
</dbReference>
<keyword evidence="4" id="KW-1185">Reference proteome</keyword>
<dbReference type="GO" id="GO:0016787">
    <property type="term" value="F:hydrolase activity"/>
    <property type="evidence" value="ECO:0007669"/>
    <property type="project" value="UniProtKB-KW"/>
</dbReference>
<name>A0A0C1L4T5_9BACT</name>
<dbReference type="GO" id="GO:0016020">
    <property type="term" value="C:membrane"/>
    <property type="evidence" value="ECO:0007669"/>
    <property type="project" value="TreeGrafter"/>
</dbReference>
<evidence type="ECO:0000313" key="4">
    <source>
        <dbReference type="Proteomes" id="UP000031408"/>
    </source>
</evidence>
<reference evidence="3 4" key="1">
    <citation type="submission" date="2014-11" db="EMBL/GenBank/DDBJ databases">
        <title>Genome sequence of Flavihumibacter solisilvae 3-3.</title>
        <authorList>
            <person name="Zhou G."/>
            <person name="Li M."/>
            <person name="Wang G."/>
        </authorList>
    </citation>
    <scope>NUCLEOTIDE SEQUENCE [LARGE SCALE GENOMIC DNA]</scope>
    <source>
        <strain evidence="3 4">3-3</strain>
    </source>
</reference>
<comment type="caution">
    <text evidence="3">The sequence shown here is derived from an EMBL/GenBank/DDBJ whole genome shotgun (WGS) entry which is preliminary data.</text>
</comment>